<protein>
    <submittedName>
        <fullName evidence="2">Uncharacterized protein</fullName>
    </submittedName>
</protein>
<comment type="caution">
    <text evidence="2">The sequence shown here is derived from an EMBL/GenBank/DDBJ whole genome shotgun (WGS) entry which is preliminary data.</text>
</comment>
<name>A0A7K4P6F9_9ARCH</name>
<dbReference type="Proteomes" id="UP000520052">
    <property type="component" value="Unassembled WGS sequence"/>
</dbReference>
<evidence type="ECO:0000313" key="1">
    <source>
        <dbReference type="EMBL" id="NWJ83981.1"/>
    </source>
</evidence>
<dbReference type="EMBL" id="JACATC010000005">
    <property type="protein sequence ID" value="NWJ83981.1"/>
    <property type="molecule type" value="Genomic_DNA"/>
</dbReference>
<dbReference type="AlphaFoldDB" id="A0A7K4P6F9"/>
<sequence length="53" mass="5861">MIITGNINNYDSFSGEFLIYFIRSPINELVTIGQVTPSSDGSFQYSFTASGPY</sequence>
<proteinExistence type="predicted"/>
<accession>A0A7K4P6F9</accession>
<evidence type="ECO:0000313" key="4">
    <source>
        <dbReference type="Proteomes" id="UP000535457"/>
    </source>
</evidence>
<dbReference type="Proteomes" id="UP000535457">
    <property type="component" value="Unassembled WGS sequence"/>
</dbReference>
<reference evidence="3 4" key="1">
    <citation type="journal article" date="2019" name="Environ. Microbiol.">
        <title>Genomics insights into ecotype formation of ammonia-oxidizing archaea in the deep ocean.</title>
        <authorList>
            <person name="Wang Y."/>
            <person name="Huang J.M."/>
            <person name="Cui G.J."/>
            <person name="Nunoura T."/>
            <person name="Takaki Y."/>
            <person name="Li W.L."/>
            <person name="Li J."/>
            <person name="Gao Z.M."/>
            <person name="Takai K."/>
            <person name="Zhang A.Q."/>
            <person name="Stepanauskas R."/>
        </authorList>
    </citation>
    <scope>NUCLEOTIDE SEQUENCE [LARGE SCALE GENOMIC DNA]</scope>
    <source>
        <strain evidence="2 4">L19a</strain>
        <strain evidence="1 3">T3L1</strain>
    </source>
</reference>
<gene>
    <name evidence="2" type="ORF">HX853_03540</name>
    <name evidence="1" type="ORF">HX854_04545</name>
</gene>
<reference evidence="2" key="2">
    <citation type="submission" date="2020-06" db="EMBL/GenBank/DDBJ databases">
        <authorList>
            <person name="Wang Y."/>
        </authorList>
    </citation>
    <scope>NUCLEOTIDE SEQUENCE</scope>
    <source>
        <strain evidence="2">L19a</strain>
        <strain evidence="1">T3L1</strain>
    </source>
</reference>
<organism evidence="2 4">
    <name type="scientific">Marine Group I thaumarchaeote</name>
    <dbReference type="NCBI Taxonomy" id="2511932"/>
    <lineage>
        <taxon>Archaea</taxon>
        <taxon>Nitrososphaerota</taxon>
        <taxon>Marine Group I</taxon>
    </lineage>
</organism>
<dbReference type="EMBL" id="JACATG010000003">
    <property type="protein sequence ID" value="NWK13696.1"/>
    <property type="molecule type" value="Genomic_DNA"/>
</dbReference>
<evidence type="ECO:0000313" key="3">
    <source>
        <dbReference type="Proteomes" id="UP000520052"/>
    </source>
</evidence>
<evidence type="ECO:0000313" key="2">
    <source>
        <dbReference type="EMBL" id="NWK13696.1"/>
    </source>
</evidence>